<dbReference type="EMBL" id="SOJN01000143">
    <property type="protein sequence ID" value="TET43898.1"/>
    <property type="molecule type" value="Genomic_DNA"/>
</dbReference>
<gene>
    <name evidence="2" type="ORF">E3J62_11830</name>
</gene>
<organism evidence="2 3">
    <name type="scientific">candidate division TA06 bacterium</name>
    <dbReference type="NCBI Taxonomy" id="2250710"/>
    <lineage>
        <taxon>Bacteria</taxon>
        <taxon>Bacteria division TA06</taxon>
    </lineage>
</organism>
<keyword evidence="1" id="KW-0472">Membrane</keyword>
<keyword evidence="1" id="KW-1133">Transmembrane helix</keyword>
<evidence type="ECO:0000313" key="3">
    <source>
        <dbReference type="Proteomes" id="UP000315525"/>
    </source>
</evidence>
<sequence length="170" mass="18249">MNLTRVLTISFVAALLVCISIVGFINVRRPRLISLKSNMFEVQSAVEGFRMWTGGYCPADINTTVKEALDDLGDTSDNEYSIAGAKGINSVRGTEIGSTGPALLVSFRNPFSRRTEALTMSLTDPPTWSSRVSGTVFYAPKGIKGKTATGYRIYGAGKDGLLGLVLSSEE</sequence>
<feature type="transmembrane region" description="Helical" evidence="1">
    <location>
        <begin position="6"/>
        <end position="27"/>
    </location>
</feature>
<name>A0A523UN18_UNCT6</name>
<proteinExistence type="predicted"/>
<reference evidence="2 3" key="1">
    <citation type="submission" date="2019-03" db="EMBL/GenBank/DDBJ databases">
        <title>Metabolic potential of uncultured bacteria and archaea associated with petroleum seepage in deep-sea sediments.</title>
        <authorList>
            <person name="Dong X."/>
            <person name="Hubert C."/>
        </authorList>
    </citation>
    <scope>NUCLEOTIDE SEQUENCE [LARGE SCALE GENOMIC DNA]</scope>
    <source>
        <strain evidence="2">E44_bin18</strain>
    </source>
</reference>
<protein>
    <submittedName>
        <fullName evidence="2">Uncharacterized protein</fullName>
    </submittedName>
</protein>
<comment type="caution">
    <text evidence="2">The sequence shown here is derived from an EMBL/GenBank/DDBJ whole genome shotgun (WGS) entry which is preliminary data.</text>
</comment>
<dbReference type="AlphaFoldDB" id="A0A523UN18"/>
<accession>A0A523UN18</accession>
<evidence type="ECO:0000256" key="1">
    <source>
        <dbReference type="SAM" id="Phobius"/>
    </source>
</evidence>
<evidence type="ECO:0000313" key="2">
    <source>
        <dbReference type="EMBL" id="TET43898.1"/>
    </source>
</evidence>
<dbReference type="Proteomes" id="UP000315525">
    <property type="component" value="Unassembled WGS sequence"/>
</dbReference>
<keyword evidence="1" id="KW-0812">Transmembrane</keyword>